<keyword evidence="2" id="KW-1185">Reference proteome</keyword>
<proteinExistence type="predicted"/>
<dbReference type="OMA" id="YDRINRT"/>
<evidence type="ECO:0000313" key="2">
    <source>
        <dbReference type="Proteomes" id="UP000015100"/>
    </source>
</evidence>
<reference evidence="2" key="2">
    <citation type="submission" date="2013-04" db="EMBL/GenBank/DDBJ databases">
        <title>Genomic mechanisms accounting for the adaptation to parasitism in nematode-trapping fungi.</title>
        <authorList>
            <person name="Ahren D.G."/>
        </authorList>
    </citation>
    <scope>NUCLEOTIDE SEQUENCE [LARGE SCALE GENOMIC DNA]</scope>
    <source>
        <strain evidence="2">CBS 200.50</strain>
    </source>
</reference>
<sequence length="173" mass="19424">MASADLFDFTVPLFRKGMKTLKALLEKGEAYAKENDIPVDDIVGWKLADDMKPLSFQIQTASNTTKNTCVRVAKLDLPVMDDKEETLADVYKRIQLTLDLLDTVESKHKAEFVGKEASEVIMSTGSRGDRKFTGLSYVQNFAIPNFYFHFVTAYDILRNKGVQVGKLDYLGAL</sequence>
<dbReference type="InterPro" id="IPR034660">
    <property type="entry name" value="DinB/YfiT-like"/>
</dbReference>
<gene>
    <name evidence="1" type="ORF">H072_4255</name>
</gene>
<comment type="caution">
    <text evidence="1">The sequence shown here is derived from an EMBL/GenBank/DDBJ whole genome shotgun (WGS) entry which is preliminary data.</text>
</comment>
<dbReference type="PANTHER" id="PTHR36922">
    <property type="entry name" value="BLL2446 PROTEIN"/>
    <property type="match status" value="1"/>
</dbReference>
<dbReference type="eggNOG" id="ENOG502SRAW">
    <property type="taxonomic scope" value="Eukaryota"/>
</dbReference>
<dbReference type="InterPro" id="IPR018531">
    <property type="entry name" value="DUF1993"/>
</dbReference>
<dbReference type="Proteomes" id="UP000015100">
    <property type="component" value="Unassembled WGS sequence"/>
</dbReference>
<dbReference type="OrthoDB" id="3724345at2759"/>
<dbReference type="EMBL" id="AQGS01000153">
    <property type="protein sequence ID" value="EPS41804.1"/>
    <property type="molecule type" value="Genomic_DNA"/>
</dbReference>
<dbReference type="Pfam" id="PF09351">
    <property type="entry name" value="DUF1993"/>
    <property type="match status" value="1"/>
</dbReference>
<dbReference type="HOGENOM" id="CLU_090929_1_0_1"/>
<dbReference type="SUPFAM" id="SSF109854">
    <property type="entry name" value="DinB/YfiT-like putative metalloenzymes"/>
    <property type="match status" value="1"/>
</dbReference>
<name>S8AG28_DACHA</name>
<dbReference type="PANTHER" id="PTHR36922:SF1">
    <property type="entry name" value="DUF1993 DOMAIN-CONTAINING PROTEIN"/>
    <property type="match status" value="1"/>
</dbReference>
<evidence type="ECO:0000313" key="1">
    <source>
        <dbReference type="EMBL" id="EPS41804.1"/>
    </source>
</evidence>
<accession>S8AG28</accession>
<dbReference type="AlphaFoldDB" id="S8AG28"/>
<evidence type="ECO:0008006" key="3">
    <source>
        <dbReference type="Google" id="ProtNLM"/>
    </source>
</evidence>
<protein>
    <recommendedName>
        <fullName evidence="3">DUF1993 domain-containing protein</fullName>
    </recommendedName>
</protein>
<reference evidence="1 2" key="1">
    <citation type="journal article" date="2013" name="PLoS Genet.">
        <title>Genomic mechanisms accounting for the adaptation to parasitism in nematode-trapping fungi.</title>
        <authorList>
            <person name="Meerupati T."/>
            <person name="Andersson K.M."/>
            <person name="Friman E."/>
            <person name="Kumar D."/>
            <person name="Tunlid A."/>
            <person name="Ahren D."/>
        </authorList>
    </citation>
    <scope>NUCLEOTIDE SEQUENCE [LARGE SCALE GENOMIC DNA]</scope>
    <source>
        <strain evidence="1 2">CBS 200.50</strain>
    </source>
</reference>
<dbReference type="Gene3D" id="1.20.120.450">
    <property type="entry name" value="dinb family like domain"/>
    <property type="match status" value="1"/>
</dbReference>
<organism evidence="1 2">
    <name type="scientific">Dactylellina haptotyla (strain CBS 200.50)</name>
    <name type="common">Nematode-trapping fungus</name>
    <name type="synonym">Monacrosporium haptotylum</name>
    <dbReference type="NCBI Taxonomy" id="1284197"/>
    <lineage>
        <taxon>Eukaryota</taxon>
        <taxon>Fungi</taxon>
        <taxon>Dikarya</taxon>
        <taxon>Ascomycota</taxon>
        <taxon>Pezizomycotina</taxon>
        <taxon>Orbiliomycetes</taxon>
        <taxon>Orbiliales</taxon>
        <taxon>Orbiliaceae</taxon>
        <taxon>Dactylellina</taxon>
    </lineage>
</organism>
<dbReference type="STRING" id="1284197.S8AG28"/>